<comment type="caution">
    <text evidence="3">The sequence shown here is derived from an EMBL/GenBank/DDBJ whole genome shotgun (WGS) entry which is preliminary data.</text>
</comment>
<dbReference type="AlphaFoldDB" id="A0A9X3S9C5"/>
<dbReference type="Pfam" id="PF20964">
    <property type="entry name" value="DnaX_C"/>
    <property type="match status" value="1"/>
</dbReference>
<dbReference type="InterPro" id="IPR048448">
    <property type="entry name" value="DnaX-like_C"/>
</dbReference>
<evidence type="ECO:0000313" key="3">
    <source>
        <dbReference type="EMBL" id="MDA0183259.1"/>
    </source>
</evidence>
<feature type="domain" description="CD-NTase-associated protein 12/Pycsar effector protein TIR" evidence="1">
    <location>
        <begin position="159"/>
        <end position="262"/>
    </location>
</feature>
<gene>
    <name evidence="3" type="ORF">OJ997_23310</name>
</gene>
<dbReference type="InterPro" id="IPR019302">
    <property type="entry name" value="CAP12/PCTIR_TIR_dom"/>
</dbReference>
<proteinExistence type="predicted"/>
<protein>
    <submittedName>
        <fullName evidence="3">Nucleotide-binding protein</fullName>
    </submittedName>
</protein>
<dbReference type="Proteomes" id="UP001147653">
    <property type="component" value="Unassembled WGS sequence"/>
</dbReference>
<sequence length="445" mass="48031">MDANSPTTGYEQDSAQLADALRGQARRGFAPAELIRNEGLLRFAEELGLSGSSSPELALQLHNELVETVQELEEGVQPATRVLLGVDDSPDRVTLTDRRETAASLLGRSGDSFRKNVEPELFRRVADEMRMRSVFRTAQVNRTGSVSVASGNTPISARRVLLSHGSDQDAADNVKRFLRALGLAPVDWGDGIASTGLASPDVAHALRATTDLVQAIIILLTPDDDGKPSSNVLVEAGLALGIAPDRTLLVATHEVELPAILMDVGVIRLSDSVASRNGVRSRLVSAGCEISVRNESWKVVGHLDRRSERAEPGDAQPDVSAPVARVAWVLECWHAVLETLRTSSPLLAAAVEDASPMADPADRLTLVWPEESAFLKRKAESGRDALTQAMRAVTGISVEVAYELRGSRTPPTTTWTPTVSDEELVKRFMDEFDSEVLPPEPEEDS</sequence>
<evidence type="ECO:0000259" key="2">
    <source>
        <dbReference type="Pfam" id="PF20964"/>
    </source>
</evidence>
<keyword evidence="4" id="KW-1185">Reference proteome</keyword>
<feature type="domain" description="DNA polymerase III subunit tau-like C-terminal" evidence="2">
    <location>
        <begin position="329"/>
        <end position="408"/>
    </location>
</feature>
<dbReference type="RefSeq" id="WP_270027652.1">
    <property type="nucleotide sequence ID" value="NZ_JAPDDP010000050.1"/>
</dbReference>
<evidence type="ECO:0000313" key="4">
    <source>
        <dbReference type="Proteomes" id="UP001147653"/>
    </source>
</evidence>
<dbReference type="Pfam" id="PF10137">
    <property type="entry name" value="CAP12-PCTIR_TIR"/>
    <property type="match status" value="1"/>
</dbReference>
<evidence type="ECO:0000259" key="1">
    <source>
        <dbReference type="Pfam" id="PF10137"/>
    </source>
</evidence>
<organism evidence="3 4">
    <name type="scientific">Solirubrobacter phytolaccae</name>
    <dbReference type="NCBI Taxonomy" id="1404360"/>
    <lineage>
        <taxon>Bacteria</taxon>
        <taxon>Bacillati</taxon>
        <taxon>Actinomycetota</taxon>
        <taxon>Thermoleophilia</taxon>
        <taxon>Solirubrobacterales</taxon>
        <taxon>Solirubrobacteraceae</taxon>
        <taxon>Solirubrobacter</taxon>
    </lineage>
</organism>
<dbReference type="GO" id="GO:0050135">
    <property type="term" value="F:NADP+ nucleosidase activity"/>
    <property type="evidence" value="ECO:0007669"/>
    <property type="project" value="InterPro"/>
</dbReference>
<name>A0A9X3S9C5_9ACTN</name>
<reference evidence="3" key="1">
    <citation type="submission" date="2022-10" db="EMBL/GenBank/DDBJ databases">
        <title>The WGS of Solirubrobacter phytolaccae KCTC 29190.</title>
        <authorList>
            <person name="Jiang Z."/>
        </authorList>
    </citation>
    <scope>NUCLEOTIDE SEQUENCE</scope>
    <source>
        <strain evidence="3">KCTC 29190</strain>
    </source>
</reference>
<dbReference type="EMBL" id="JAPDDP010000050">
    <property type="protein sequence ID" value="MDA0183259.1"/>
    <property type="molecule type" value="Genomic_DNA"/>
</dbReference>
<accession>A0A9X3S9C5</accession>